<evidence type="ECO:0000256" key="8">
    <source>
        <dbReference type="ARBA" id="ARBA00022989"/>
    </source>
</evidence>
<dbReference type="EMBL" id="JACJUU010000002">
    <property type="protein sequence ID" value="MBC2768941.1"/>
    <property type="molecule type" value="Genomic_DNA"/>
</dbReference>
<evidence type="ECO:0000259" key="12">
    <source>
        <dbReference type="PROSITE" id="PS50109"/>
    </source>
</evidence>
<evidence type="ECO:0000313" key="14">
    <source>
        <dbReference type="EMBL" id="MBC2768941.1"/>
    </source>
</evidence>
<protein>
    <recommendedName>
        <fullName evidence="3">histidine kinase</fullName>
        <ecNumber evidence="3">2.7.13.3</ecNumber>
    </recommendedName>
</protein>
<keyword evidence="6 11" id="KW-0812">Transmembrane</keyword>
<keyword evidence="5" id="KW-0808">Transferase</keyword>
<dbReference type="InterPro" id="IPR003594">
    <property type="entry name" value="HATPase_dom"/>
</dbReference>
<evidence type="ECO:0000313" key="15">
    <source>
        <dbReference type="Proteomes" id="UP000545386"/>
    </source>
</evidence>
<keyword evidence="15" id="KW-1185">Reference proteome</keyword>
<name>A0A842HNU8_9BURK</name>
<feature type="domain" description="HAMP" evidence="13">
    <location>
        <begin position="207"/>
        <end position="255"/>
    </location>
</feature>
<keyword evidence="4" id="KW-0597">Phosphoprotein</keyword>
<proteinExistence type="predicted"/>
<organism evidence="14 15">
    <name type="scientific">Pusillimonas minor</name>
    <dbReference type="NCBI Taxonomy" id="2697024"/>
    <lineage>
        <taxon>Bacteria</taxon>
        <taxon>Pseudomonadati</taxon>
        <taxon>Pseudomonadota</taxon>
        <taxon>Betaproteobacteria</taxon>
        <taxon>Burkholderiales</taxon>
        <taxon>Alcaligenaceae</taxon>
        <taxon>Pusillimonas</taxon>
    </lineage>
</organism>
<evidence type="ECO:0000256" key="7">
    <source>
        <dbReference type="ARBA" id="ARBA00022777"/>
    </source>
</evidence>
<evidence type="ECO:0000256" key="1">
    <source>
        <dbReference type="ARBA" id="ARBA00000085"/>
    </source>
</evidence>
<dbReference type="PROSITE" id="PS50885">
    <property type="entry name" value="HAMP"/>
    <property type="match status" value="1"/>
</dbReference>
<dbReference type="SMART" id="SM00387">
    <property type="entry name" value="HATPase_c"/>
    <property type="match status" value="1"/>
</dbReference>
<dbReference type="Gene3D" id="3.30.565.10">
    <property type="entry name" value="Histidine kinase-like ATPase, C-terminal domain"/>
    <property type="match status" value="1"/>
</dbReference>
<evidence type="ECO:0000256" key="4">
    <source>
        <dbReference type="ARBA" id="ARBA00022553"/>
    </source>
</evidence>
<dbReference type="InterPro" id="IPR036890">
    <property type="entry name" value="HATPase_C_sf"/>
</dbReference>
<dbReference type="GO" id="GO:0005886">
    <property type="term" value="C:plasma membrane"/>
    <property type="evidence" value="ECO:0007669"/>
    <property type="project" value="TreeGrafter"/>
</dbReference>
<dbReference type="PANTHER" id="PTHR45436">
    <property type="entry name" value="SENSOR HISTIDINE KINASE YKOH"/>
    <property type="match status" value="1"/>
</dbReference>
<dbReference type="EC" id="2.7.13.3" evidence="3"/>
<dbReference type="GO" id="GO:0004673">
    <property type="term" value="F:protein histidine kinase activity"/>
    <property type="evidence" value="ECO:0007669"/>
    <property type="project" value="UniProtKB-EC"/>
</dbReference>
<comment type="subcellular location">
    <subcellularLocation>
        <location evidence="2">Membrane</location>
    </subcellularLocation>
</comment>
<feature type="transmembrane region" description="Helical" evidence="11">
    <location>
        <begin position="12"/>
        <end position="32"/>
    </location>
</feature>
<dbReference type="PROSITE" id="PS50109">
    <property type="entry name" value="HIS_KIN"/>
    <property type="match status" value="1"/>
</dbReference>
<dbReference type="SUPFAM" id="SSF55874">
    <property type="entry name" value="ATPase domain of HSP90 chaperone/DNA topoisomerase II/histidine kinase"/>
    <property type="match status" value="1"/>
</dbReference>
<evidence type="ECO:0000259" key="13">
    <source>
        <dbReference type="PROSITE" id="PS50885"/>
    </source>
</evidence>
<keyword evidence="7" id="KW-0418">Kinase</keyword>
<evidence type="ECO:0000256" key="9">
    <source>
        <dbReference type="ARBA" id="ARBA00023012"/>
    </source>
</evidence>
<evidence type="ECO:0000256" key="2">
    <source>
        <dbReference type="ARBA" id="ARBA00004370"/>
    </source>
</evidence>
<feature type="domain" description="Histidine kinase" evidence="12">
    <location>
        <begin position="263"/>
        <end position="468"/>
    </location>
</feature>
<keyword evidence="14" id="KW-0067">ATP-binding</keyword>
<dbReference type="PANTHER" id="PTHR45436:SF5">
    <property type="entry name" value="SENSOR HISTIDINE KINASE TRCS"/>
    <property type="match status" value="1"/>
</dbReference>
<dbReference type="PRINTS" id="PR00344">
    <property type="entry name" value="BCTRLSENSOR"/>
</dbReference>
<dbReference type="InterPro" id="IPR003660">
    <property type="entry name" value="HAMP_dom"/>
</dbReference>
<reference evidence="14 15" key="1">
    <citation type="submission" date="2020-08" db="EMBL/GenBank/DDBJ databases">
        <title>Paraeoetvoesia sp. YC-7-48 draft genome sequence.</title>
        <authorList>
            <person name="Yao L."/>
        </authorList>
    </citation>
    <scope>NUCLEOTIDE SEQUENCE [LARGE SCALE GENOMIC DNA]</scope>
    <source>
        <strain evidence="15">YC-7-48</strain>
    </source>
</reference>
<evidence type="ECO:0000256" key="5">
    <source>
        <dbReference type="ARBA" id="ARBA00022679"/>
    </source>
</evidence>
<feature type="transmembrane region" description="Helical" evidence="11">
    <location>
        <begin position="182"/>
        <end position="207"/>
    </location>
</feature>
<keyword evidence="14" id="KW-0547">Nucleotide-binding</keyword>
<dbReference type="Pfam" id="PF02518">
    <property type="entry name" value="HATPase_c"/>
    <property type="match status" value="1"/>
</dbReference>
<keyword evidence="9" id="KW-0902">Two-component regulatory system</keyword>
<dbReference type="GO" id="GO:0005524">
    <property type="term" value="F:ATP binding"/>
    <property type="evidence" value="ECO:0007669"/>
    <property type="project" value="UniProtKB-KW"/>
</dbReference>
<dbReference type="GO" id="GO:0000160">
    <property type="term" value="P:phosphorelay signal transduction system"/>
    <property type="evidence" value="ECO:0007669"/>
    <property type="project" value="UniProtKB-KW"/>
</dbReference>
<evidence type="ECO:0000256" key="11">
    <source>
        <dbReference type="SAM" id="Phobius"/>
    </source>
</evidence>
<dbReference type="InterPro" id="IPR005467">
    <property type="entry name" value="His_kinase_dom"/>
</dbReference>
<dbReference type="InterPro" id="IPR004358">
    <property type="entry name" value="Sig_transdc_His_kin-like_C"/>
</dbReference>
<comment type="catalytic activity">
    <reaction evidence="1">
        <text>ATP + protein L-histidine = ADP + protein N-phospho-L-histidine.</text>
        <dbReference type="EC" id="2.7.13.3"/>
    </reaction>
</comment>
<evidence type="ECO:0000256" key="6">
    <source>
        <dbReference type="ARBA" id="ARBA00022692"/>
    </source>
</evidence>
<evidence type="ECO:0000256" key="10">
    <source>
        <dbReference type="ARBA" id="ARBA00023136"/>
    </source>
</evidence>
<keyword evidence="8 11" id="KW-1133">Transmembrane helix</keyword>
<dbReference type="Proteomes" id="UP000545386">
    <property type="component" value="Unassembled WGS sequence"/>
</dbReference>
<dbReference type="InterPro" id="IPR050428">
    <property type="entry name" value="TCS_sensor_his_kinase"/>
</dbReference>
<gene>
    <name evidence="14" type="ORF">GTU67_03315</name>
</gene>
<accession>A0A842HNU8</accession>
<comment type="caution">
    <text evidence="14">The sequence shown here is derived from an EMBL/GenBank/DDBJ whole genome shotgun (WGS) entry which is preliminary data.</text>
</comment>
<sequence>MLRGLRHSLRTRLLAGTLVWVMVSVLVAGWVLSDLFRQHAARQLASELAVHMNQLVAGLSVNEQGDAALTFEPTDPRLLQPLSGLYWQVDRLTLAQSPAASALPSDIAVFNSRSLWDQTLQVPARLSIDPSSGLAAFDGGADMGDMLALVRVVAPPEGDARYRLIVAVDQAVLDQPLRQFRIMLAVSLGVLALGLAMAAVMQVVVGLRPLAMLRGRLRAVRDGAKTQIDGDFPSEVQPLVDSFNQVLQNNHQIVQRARTQAGNLAHALKTPLSVLANASAHESSDFGRLVADQVGVARRHVDHHLARARAAAAVRTPGLRTEVLPVAQGLTRVLSKLYAERGVQINLDGLTPGAAFRGESQDLQEMLGNIMDNACKWASRNIRVTARLAQQGADTMLLLCVEDDGPGLPEARREAAFERGVRLDERVPGSGLGLSIVRDMATAYGGAVEAYASNLGGLGVRLTVPGVAG</sequence>
<evidence type="ECO:0000256" key="3">
    <source>
        <dbReference type="ARBA" id="ARBA00012438"/>
    </source>
</evidence>
<dbReference type="AlphaFoldDB" id="A0A842HNU8"/>
<keyword evidence="10 11" id="KW-0472">Membrane</keyword>